<name>A0A016WDY4_9BILA</name>
<accession>A0A016WDY4</accession>
<dbReference type="EMBL" id="JARK01000414">
    <property type="protein sequence ID" value="EYC37213.1"/>
    <property type="molecule type" value="Genomic_DNA"/>
</dbReference>
<organism evidence="1 2">
    <name type="scientific">Ancylostoma ceylanicum</name>
    <dbReference type="NCBI Taxonomy" id="53326"/>
    <lineage>
        <taxon>Eukaryota</taxon>
        <taxon>Metazoa</taxon>
        <taxon>Ecdysozoa</taxon>
        <taxon>Nematoda</taxon>
        <taxon>Chromadorea</taxon>
        <taxon>Rhabditida</taxon>
        <taxon>Rhabditina</taxon>
        <taxon>Rhabditomorpha</taxon>
        <taxon>Strongyloidea</taxon>
        <taxon>Ancylostomatidae</taxon>
        <taxon>Ancylostomatinae</taxon>
        <taxon>Ancylostoma</taxon>
    </lineage>
</organism>
<proteinExistence type="predicted"/>
<dbReference type="Proteomes" id="UP000024635">
    <property type="component" value="Unassembled WGS sequence"/>
</dbReference>
<sequence length="108" mass="11729">MRPPDKPRHSLKTFAKLPILYYTCEPSSSSSSAFQLVSHGLMSAFLVQLLRFPRSNTSSALSFSNRISSSTLASYWVLGLPLGLRPSTVMFIADLATVVTSQSMTVAA</sequence>
<comment type="caution">
    <text evidence="1">The sequence shown here is derived from an EMBL/GenBank/DDBJ whole genome shotgun (WGS) entry which is preliminary data.</text>
</comment>
<evidence type="ECO:0000313" key="1">
    <source>
        <dbReference type="EMBL" id="EYC37213.1"/>
    </source>
</evidence>
<protein>
    <submittedName>
        <fullName evidence="1">Uncharacterized protein</fullName>
    </submittedName>
</protein>
<reference evidence="2" key="1">
    <citation type="journal article" date="2015" name="Nat. Genet.">
        <title>The genome and transcriptome of the zoonotic hookworm Ancylostoma ceylanicum identify infection-specific gene families.</title>
        <authorList>
            <person name="Schwarz E.M."/>
            <person name="Hu Y."/>
            <person name="Antoshechkin I."/>
            <person name="Miller M.M."/>
            <person name="Sternberg P.W."/>
            <person name="Aroian R.V."/>
        </authorList>
    </citation>
    <scope>NUCLEOTIDE SEQUENCE</scope>
    <source>
        <strain evidence="2">HY135</strain>
    </source>
</reference>
<keyword evidence="2" id="KW-1185">Reference proteome</keyword>
<gene>
    <name evidence="1" type="primary">Acey_s0814.g2486</name>
    <name evidence="1" type="ORF">Y032_0814g2486</name>
</gene>
<evidence type="ECO:0000313" key="2">
    <source>
        <dbReference type="Proteomes" id="UP000024635"/>
    </source>
</evidence>
<dbReference type="AlphaFoldDB" id="A0A016WDY4"/>